<dbReference type="InterPro" id="IPR028987">
    <property type="entry name" value="ATP_synth_B-like_membr_sf"/>
</dbReference>
<keyword evidence="9 14" id="KW-0406">Ion transport</keyword>
<name>A0AAW5SDQ7_MYCNV</name>
<dbReference type="GO" id="GO:0046961">
    <property type="term" value="F:proton-transporting ATPase activity, rotational mechanism"/>
    <property type="evidence" value="ECO:0007669"/>
    <property type="project" value="TreeGrafter"/>
</dbReference>
<dbReference type="PANTHER" id="PTHR33445">
    <property type="entry name" value="ATP SYNTHASE SUBUNIT B', CHLOROPLASTIC"/>
    <property type="match status" value="1"/>
</dbReference>
<dbReference type="CDD" id="cd06503">
    <property type="entry name" value="ATP-synt_Fo_b"/>
    <property type="match status" value="1"/>
</dbReference>
<dbReference type="InterPro" id="IPR002146">
    <property type="entry name" value="ATP_synth_b/b'su_bac/chlpt"/>
</dbReference>
<dbReference type="PANTHER" id="PTHR33445:SF1">
    <property type="entry name" value="ATP SYNTHASE SUBUNIT B"/>
    <property type="match status" value="1"/>
</dbReference>
<comment type="similarity">
    <text evidence="2 14 15">Belongs to the ATPase B chain family.</text>
</comment>
<reference evidence="17" key="2">
    <citation type="submission" date="2020-07" db="EMBL/GenBank/DDBJ databases">
        <authorList>
            <person name="Pettersson B.M.F."/>
            <person name="Behra P.R.K."/>
            <person name="Ramesh M."/>
            <person name="Das S."/>
            <person name="Dasgupta S."/>
            <person name="Kirsebom L.A."/>
        </authorList>
    </citation>
    <scope>NUCLEOTIDE SEQUENCE</scope>
    <source>
        <strain evidence="17">DSM 44203</strain>
    </source>
</reference>
<evidence type="ECO:0000313" key="17">
    <source>
        <dbReference type="EMBL" id="MCV7022121.1"/>
    </source>
</evidence>
<feature type="transmembrane region" description="Helical" evidence="14">
    <location>
        <begin position="20"/>
        <end position="45"/>
    </location>
</feature>
<evidence type="ECO:0000256" key="7">
    <source>
        <dbReference type="ARBA" id="ARBA00022781"/>
    </source>
</evidence>
<protein>
    <recommendedName>
        <fullName evidence="14">ATP synthase subunit b</fullName>
    </recommendedName>
    <alternativeName>
        <fullName evidence="14">ATP synthase F(0) sector subunit b</fullName>
    </alternativeName>
    <alternativeName>
        <fullName evidence="14">ATPase subunit I</fullName>
    </alternativeName>
    <alternativeName>
        <fullName evidence="14">F-type ATPase subunit b</fullName>
        <shortName evidence="14">F-ATPase subunit b</shortName>
    </alternativeName>
</protein>
<keyword evidence="3 14" id="KW-0813">Transport</keyword>
<evidence type="ECO:0000256" key="6">
    <source>
        <dbReference type="ARBA" id="ARBA00022692"/>
    </source>
</evidence>
<comment type="caution">
    <text evidence="17">The sequence shown here is derived from an EMBL/GenBank/DDBJ whole genome shotgun (WGS) entry which is preliminary data.</text>
</comment>
<dbReference type="SUPFAM" id="SSF81573">
    <property type="entry name" value="F1F0 ATP synthase subunit B, membrane domain"/>
    <property type="match status" value="1"/>
</dbReference>
<reference evidence="17" key="3">
    <citation type="journal article" date="2022" name="BMC Genomics">
        <title>Comparative genome analysis of mycobacteria focusing on tRNA and non-coding RNA.</title>
        <authorList>
            <person name="Behra P.R.K."/>
            <person name="Pettersson B.M.F."/>
            <person name="Ramesh M."/>
            <person name="Das S."/>
            <person name="Dasgupta S."/>
            <person name="Kirsebom L.A."/>
        </authorList>
    </citation>
    <scope>NUCLEOTIDE SEQUENCE</scope>
    <source>
        <strain evidence="17">DSM 44203</strain>
    </source>
</reference>
<evidence type="ECO:0000256" key="12">
    <source>
        <dbReference type="ARBA" id="ARBA00025198"/>
    </source>
</evidence>
<dbReference type="InterPro" id="IPR050059">
    <property type="entry name" value="ATP_synthase_B_chain"/>
</dbReference>
<dbReference type="AlphaFoldDB" id="A0AAW5SDQ7"/>
<evidence type="ECO:0000256" key="11">
    <source>
        <dbReference type="ARBA" id="ARBA00023310"/>
    </source>
</evidence>
<sequence>MVDSNVVLLAAEGGGQSNFLIPNGTFIFVLLIFLIVLGVIAKWVVPPISRVLHEREAMVYKTAEDNKRAAQLRAAADADYRNVMADARREATTVREEARAEGRKIVDDARARANAEVSTLLQQANEQLTQQSRALTADLQSSVETLAANLASRVLGVDVATRTVPVATGRER</sequence>
<evidence type="ECO:0000313" key="16">
    <source>
        <dbReference type="EMBL" id="GAT09400.1"/>
    </source>
</evidence>
<organism evidence="17 19">
    <name type="scientific">Mycolicibacterium novocastrense</name>
    <name type="common">Mycobacterium novocastrense</name>
    <dbReference type="NCBI Taxonomy" id="59813"/>
    <lineage>
        <taxon>Bacteria</taxon>
        <taxon>Bacillati</taxon>
        <taxon>Actinomycetota</taxon>
        <taxon>Actinomycetes</taxon>
        <taxon>Mycobacteriales</taxon>
        <taxon>Mycobacteriaceae</taxon>
        <taxon>Mycolicibacterium</taxon>
    </lineage>
</organism>
<keyword evidence="8 14" id="KW-1133">Transmembrane helix</keyword>
<reference evidence="16 18" key="1">
    <citation type="journal article" date="2016" name="Genome Announc.">
        <title>Draft Genome Sequences of Five Rapidly Growing Mycobacterium Species, M. thermoresistibile, M. fortuitum subsp. acetamidolyticum, M. canariasense, M. brisbanense, and M. novocastrense.</title>
        <authorList>
            <person name="Katahira K."/>
            <person name="Ogura Y."/>
            <person name="Gotoh Y."/>
            <person name="Hayashi T."/>
        </authorList>
    </citation>
    <scope>NUCLEOTIDE SEQUENCE [LARGE SCALE GENOMIC DNA]</scope>
    <source>
        <strain evidence="16 18">JCM18114</strain>
    </source>
</reference>
<dbReference type="HAMAP" id="MF_01398">
    <property type="entry name" value="ATP_synth_b_bprime"/>
    <property type="match status" value="1"/>
</dbReference>
<dbReference type="EMBL" id="BCTA01000029">
    <property type="protein sequence ID" value="GAT09400.1"/>
    <property type="molecule type" value="Genomic_DNA"/>
</dbReference>
<keyword evidence="10 14" id="KW-0472">Membrane</keyword>
<dbReference type="Pfam" id="PF00430">
    <property type="entry name" value="ATP-synt_B"/>
    <property type="match status" value="1"/>
</dbReference>
<keyword evidence="4 14" id="KW-1003">Cell membrane</keyword>
<proteinExistence type="inferred from homology"/>
<evidence type="ECO:0000256" key="1">
    <source>
        <dbReference type="ARBA" id="ARBA00004162"/>
    </source>
</evidence>
<gene>
    <name evidence="14" type="primary">atpF</name>
    <name evidence="17" type="ORF">H7I77_01985</name>
    <name evidence="16" type="ORF">RMCN_2533</name>
</gene>
<keyword evidence="6 14" id="KW-0812">Transmembrane</keyword>
<dbReference type="EMBL" id="JACKTI010000016">
    <property type="protein sequence ID" value="MCV7022121.1"/>
    <property type="molecule type" value="Genomic_DNA"/>
</dbReference>
<evidence type="ECO:0000256" key="14">
    <source>
        <dbReference type="HAMAP-Rule" id="MF_01398"/>
    </source>
</evidence>
<dbReference type="Proteomes" id="UP000069773">
    <property type="component" value="Unassembled WGS sequence"/>
</dbReference>
<keyword evidence="18" id="KW-1185">Reference proteome</keyword>
<dbReference type="NCBIfam" id="NF004412">
    <property type="entry name" value="PRK05759.1-3"/>
    <property type="match status" value="1"/>
</dbReference>
<accession>A0AAW5SDQ7</accession>
<comment type="subcellular location">
    <subcellularLocation>
        <location evidence="1 14">Cell membrane</location>
        <topology evidence="1 14">Single-pass membrane protein</topology>
    </subcellularLocation>
</comment>
<keyword evidence="7 14" id="KW-0375">Hydrogen ion transport</keyword>
<dbReference type="GO" id="GO:0005886">
    <property type="term" value="C:plasma membrane"/>
    <property type="evidence" value="ECO:0007669"/>
    <property type="project" value="UniProtKB-SubCell"/>
</dbReference>
<evidence type="ECO:0000256" key="10">
    <source>
        <dbReference type="ARBA" id="ARBA00023136"/>
    </source>
</evidence>
<keyword evidence="5 14" id="KW-0138">CF(0)</keyword>
<evidence type="ECO:0000313" key="19">
    <source>
        <dbReference type="Proteomes" id="UP001207528"/>
    </source>
</evidence>
<evidence type="ECO:0000256" key="3">
    <source>
        <dbReference type="ARBA" id="ARBA00022448"/>
    </source>
</evidence>
<comment type="function">
    <text evidence="14">Component of the F(0) channel, it forms part of the peripheral stalk, linking F(1) to F(0).</text>
</comment>
<evidence type="ECO:0000256" key="4">
    <source>
        <dbReference type="ARBA" id="ARBA00022475"/>
    </source>
</evidence>
<keyword evidence="11 14" id="KW-0066">ATP synthesis</keyword>
<dbReference type="Gene3D" id="1.20.5.620">
    <property type="entry name" value="F1F0 ATP synthase subunit B, membrane domain"/>
    <property type="match status" value="1"/>
</dbReference>
<dbReference type="RefSeq" id="WP_064413585.1">
    <property type="nucleotide sequence ID" value="NZ_BCTA01000029.1"/>
</dbReference>
<evidence type="ECO:0000256" key="15">
    <source>
        <dbReference type="RuleBase" id="RU003848"/>
    </source>
</evidence>
<dbReference type="Proteomes" id="UP001207528">
    <property type="component" value="Unassembled WGS sequence"/>
</dbReference>
<evidence type="ECO:0000256" key="9">
    <source>
        <dbReference type="ARBA" id="ARBA00023065"/>
    </source>
</evidence>
<comment type="function">
    <text evidence="12 14">F(1)F(0) ATP synthase produces ATP from ADP in the presence of a proton or sodium gradient. F-type ATPases consist of two structural domains, F(1) containing the extramembraneous catalytic core and F(0) containing the membrane proton channel, linked together by a central stalk and a peripheral stalk. During catalysis, ATP synthesis in the catalytic domain of F(1) is coupled via a rotary mechanism of the central stalk subunits to proton translocation.</text>
</comment>
<evidence type="ECO:0000256" key="5">
    <source>
        <dbReference type="ARBA" id="ARBA00022547"/>
    </source>
</evidence>
<evidence type="ECO:0000313" key="18">
    <source>
        <dbReference type="Proteomes" id="UP000069773"/>
    </source>
</evidence>
<evidence type="ECO:0000256" key="13">
    <source>
        <dbReference type="ARBA" id="ARBA00025830"/>
    </source>
</evidence>
<dbReference type="GO" id="GO:0045259">
    <property type="term" value="C:proton-transporting ATP synthase complex"/>
    <property type="evidence" value="ECO:0007669"/>
    <property type="project" value="UniProtKB-KW"/>
</dbReference>
<evidence type="ECO:0000256" key="2">
    <source>
        <dbReference type="ARBA" id="ARBA00005513"/>
    </source>
</evidence>
<evidence type="ECO:0000256" key="8">
    <source>
        <dbReference type="ARBA" id="ARBA00022989"/>
    </source>
</evidence>
<comment type="subunit">
    <text evidence="13 14">F-type ATPases have 2 components, F(1) - the catalytic core - and F(0) - the membrane proton channel. F(1) has five subunits: alpha(3), beta(3), gamma(1), delta(1), epsilon(1). F(0) has three main subunits: a(1), b(2) and c(10-14). The alpha and beta chains form an alternating ring which encloses part of the gamma chain. F(1) is attached to F(0) by a central stalk formed by the gamma and epsilon chains, while a peripheral stalk is formed by the delta and b chains.</text>
</comment>
<dbReference type="GO" id="GO:0046933">
    <property type="term" value="F:proton-transporting ATP synthase activity, rotational mechanism"/>
    <property type="evidence" value="ECO:0007669"/>
    <property type="project" value="UniProtKB-UniRule"/>
</dbReference>